<name>I1I6F0_BRADI</name>
<dbReference type="ExpressionAtlas" id="I1I6F0">
    <property type="expression patterns" value="baseline"/>
</dbReference>
<dbReference type="EMBL" id="CM000882">
    <property type="protein sequence ID" value="KQJ97926.1"/>
    <property type="molecule type" value="Genomic_DNA"/>
</dbReference>
<evidence type="ECO:0000313" key="3">
    <source>
        <dbReference type="EnsemblPlants" id="KQJ97926"/>
    </source>
</evidence>
<dbReference type="Gramene" id="KQJ97926">
    <property type="protein sequence ID" value="KQJ97926"/>
    <property type="gene ID" value="BRADI_3g34170v3"/>
</dbReference>
<evidence type="ECO:0000313" key="4">
    <source>
        <dbReference type="Proteomes" id="UP000008810"/>
    </source>
</evidence>
<protein>
    <submittedName>
        <fullName evidence="2 3">Uncharacterized protein</fullName>
    </submittedName>
</protein>
<organism evidence="2">
    <name type="scientific">Brachypodium distachyon</name>
    <name type="common">Purple false brome</name>
    <name type="synonym">Trachynia distachya</name>
    <dbReference type="NCBI Taxonomy" id="15368"/>
    <lineage>
        <taxon>Eukaryota</taxon>
        <taxon>Viridiplantae</taxon>
        <taxon>Streptophyta</taxon>
        <taxon>Embryophyta</taxon>
        <taxon>Tracheophyta</taxon>
        <taxon>Spermatophyta</taxon>
        <taxon>Magnoliopsida</taxon>
        <taxon>Liliopsida</taxon>
        <taxon>Poales</taxon>
        <taxon>Poaceae</taxon>
        <taxon>BOP clade</taxon>
        <taxon>Pooideae</taxon>
        <taxon>Stipodae</taxon>
        <taxon>Brachypodieae</taxon>
        <taxon>Brachypodium</taxon>
    </lineage>
</organism>
<accession>I1I6F0</accession>
<dbReference type="AlphaFoldDB" id="I1I6F0"/>
<dbReference type="InParanoid" id="I1I6F0"/>
<keyword evidence="4" id="KW-1185">Reference proteome</keyword>
<dbReference type="HOGENOM" id="CLU_1779991_0_0_1"/>
<dbReference type="OrthoDB" id="8062037at2759"/>
<reference evidence="3" key="3">
    <citation type="submission" date="2018-08" db="UniProtKB">
        <authorList>
            <consortium name="EnsemblPlants"/>
        </authorList>
    </citation>
    <scope>IDENTIFICATION</scope>
    <source>
        <strain evidence="3">cv. Bd21</strain>
    </source>
</reference>
<dbReference type="EnsemblPlants" id="KQJ97926">
    <property type="protein sequence ID" value="KQJ97926"/>
    <property type="gene ID" value="BRADI_3g34170v3"/>
</dbReference>
<evidence type="ECO:0000256" key="1">
    <source>
        <dbReference type="SAM" id="MobiDB-lite"/>
    </source>
</evidence>
<gene>
    <name evidence="2" type="ORF">BRADI_3g34170v3</name>
</gene>
<reference evidence="2" key="2">
    <citation type="submission" date="2017-06" db="EMBL/GenBank/DDBJ databases">
        <title>WGS assembly of Brachypodium distachyon.</title>
        <authorList>
            <consortium name="The International Brachypodium Initiative"/>
            <person name="Lucas S."/>
            <person name="Harmon-Smith M."/>
            <person name="Lail K."/>
            <person name="Tice H."/>
            <person name="Grimwood J."/>
            <person name="Bruce D."/>
            <person name="Barry K."/>
            <person name="Shu S."/>
            <person name="Lindquist E."/>
            <person name="Wang M."/>
            <person name="Pitluck S."/>
            <person name="Vogel J.P."/>
            <person name="Garvin D.F."/>
            <person name="Mockler T.C."/>
            <person name="Schmutz J."/>
            <person name="Rokhsar D."/>
            <person name="Bevan M.W."/>
        </authorList>
    </citation>
    <scope>NUCLEOTIDE SEQUENCE</scope>
    <source>
        <strain evidence="2">Bd21</strain>
    </source>
</reference>
<feature type="region of interest" description="Disordered" evidence="1">
    <location>
        <begin position="87"/>
        <end position="107"/>
    </location>
</feature>
<dbReference type="Proteomes" id="UP000008810">
    <property type="component" value="Chromosome 3"/>
</dbReference>
<proteinExistence type="predicted"/>
<evidence type="ECO:0000313" key="2">
    <source>
        <dbReference type="EMBL" id="KQJ97926.1"/>
    </source>
</evidence>
<reference evidence="2 3" key="1">
    <citation type="journal article" date="2010" name="Nature">
        <title>Genome sequencing and analysis of the model grass Brachypodium distachyon.</title>
        <authorList>
            <consortium name="International Brachypodium Initiative"/>
        </authorList>
    </citation>
    <scope>NUCLEOTIDE SEQUENCE [LARGE SCALE GENOMIC DNA]</scope>
    <source>
        <strain evidence="2 3">Bd21</strain>
    </source>
</reference>
<sequence>MAYADVRAHRAGLKGELECAVCLSEFDDCDTLRLLPHKRTIDPHPGVQLDLINMSIDPKRGGGRRTGAVEMAVPGAEDEMFEATDGWGSIRHMPSPTSWSTTGKDDGIHQHSRVEATTASACLAQLARVNTCIAKKKIPIDRILAQ</sequence>